<organism evidence="1 2">
    <name type="scientific">Ambispora gerdemannii</name>
    <dbReference type="NCBI Taxonomy" id="144530"/>
    <lineage>
        <taxon>Eukaryota</taxon>
        <taxon>Fungi</taxon>
        <taxon>Fungi incertae sedis</taxon>
        <taxon>Mucoromycota</taxon>
        <taxon>Glomeromycotina</taxon>
        <taxon>Glomeromycetes</taxon>
        <taxon>Archaeosporales</taxon>
        <taxon>Ambisporaceae</taxon>
        <taxon>Ambispora</taxon>
    </lineage>
</organism>
<comment type="caution">
    <text evidence="1">The sequence shown here is derived from an EMBL/GenBank/DDBJ whole genome shotgun (WGS) entry which is preliminary data.</text>
</comment>
<gene>
    <name evidence="1" type="ORF">AGERDE_LOCUS7504</name>
</gene>
<sequence>MNSKTIIFSPLDFPANANIVVQHDELPLVTNELSVTLRLNLQSHNPGWIDIFQKGEGLEIRSPSLWLTPNVSQPTPRFSTNIEGNSGISAIGDGFILNKWYHISYTLSEPHKRADFYVDGKWVGFKSIEHVQTQYIVFNKEPLKIGQNATFTGRMRLRHMTHTNEPYCHILLLTSNVGIEPF</sequence>
<reference evidence="1" key="1">
    <citation type="submission" date="2021-06" db="EMBL/GenBank/DDBJ databases">
        <authorList>
            <person name="Kallberg Y."/>
            <person name="Tangrot J."/>
            <person name="Rosling A."/>
        </authorList>
    </citation>
    <scope>NUCLEOTIDE SEQUENCE</scope>
    <source>
        <strain evidence="1">MT106</strain>
    </source>
</reference>
<dbReference type="SUPFAM" id="SSF49899">
    <property type="entry name" value="Concanavalin A-like lectins/glucanases"/>
    <property type="match status" value="1"/>
</dbReference>
<dbReference type="InterPro" id="IPR013320">
    <property type="entry name" value="ConA-like_dom_sf"/>
</dbReference>
<dbReference type="Pfam" id="PF13385">
    <property type="entry name" value="Laminin_G_3"/>
    <property type="match status" value="1"/>
</dbReference>
<dbReference type="Gene3D" id="2.60.120.200">
    <property type="match status" value="1"/>
</dbReference>
<proteinExistence type="predicted"/>
<keyword evidence="2" id="KW-1185">Reference proteome</keyword>
<protein>
    <submittedName>
        <fullName evidence="1">5326_t:CDS:1</fullName>
    </submittedName>
</protein>
<dbReference type="AlphaFoldDB" id="A0A9N9BLB4"/>
<name>A0A9N9BLB4_9GLOM</name>
<dbReference type="Proteomes" id="UP000789831">
    <property type="component" value="Unassembled WGS sequence"/>
</dbReference>
<dbReference type="OrthoDB" id="2321210at2759"/>
<dbReference type="EMBL" id="CAJVPL010001380">
    <property type="protein sequence ID" value="CAG8568238.1"/>
    <property type="molecule type" value="Genomic_DNA"/>
</dbReference>
<accession>A0A9N9BLB4</accession>
<evidence type="ECO:0000313" key="1">
    <source>
        <dbReference type="EMBL" id="CAG8568238.1"/>
    </source>
</evidence>
<evidence type="ECO:0000313" key="2">
    <source>
        <dbReference type="Proteomes" id="UP000789831"/>
    </source>
</evidence>